<dbReference type="OrthoDB" id="3404017at2"/>
<dbReference type="PROSITE" id="PS50801">
    <property type="entry name" value="STAS"/>
    <property type="match status" value="1"/>
</dbReference>
<dbReference type="Proteomes" id="UP000053244">
    <property type="component" value="Unassembled WGS sequence"/>
</dbReference>
<dbReference type="Pfam" id="PF01740">
    <property type="entry name" value="STAS"/>
    <property type="match status" value="1"/>
</dbReference>
<accession>A0A0X3V302</accession>
<comment type="caution">
    <text evidence="4">The sequence shown here is derived from an EMBL/GenBank/DDBJ whole genome shotgun (WGS) entry which is preliminary data.</text>
</comment>
<dbReference type="PANTHER" id="PTHR33495:SF2">
    <property type="entry name" value="ANTI-SIGMA FACTOR ANTAGONIST TM_1081-RELATED"/>
    <property type="match status" value="1"/>
</dbReference>
<dbReference type="InterPro" id="IPR003658">
    <property type="entry name" value="Anti-sigma_ant"/>
</dbReference>
<name>A0A0X3V302_9ACTN</name>
<protein>
    <recommendedName>
        <fullName evidence="2">Anti-sigma factor antagonist</fullName>
    </recommendedName>
</protein>
<gene>
    <name evidence="4" type="ORF">ADL15_10825</name>
</gene>
<evidence type="ECO:0000256" key="1">
    <source>
        <dbReference type="ARBA" id="ARBA00009013"/>
    </source>
</evidence>
<dbReference type="AlphaFoldDB" id="A0A0X3V302"/>
<reference evidence="4 5" key="1">
    <citation type="submission" date="2015-10" db="EMBL/GenBank/DDBJ databases">
        <authorList>
            <person name="Gilbert D.G."/>
        </authorList>
    </citation>
    <scope>NUCLEOTIDE SEQUENCE [LARGE SCALE GENOMIC DNA]</scope>
    <source>
        <strain evidence="4 5">NRRL B-16712</strain>
    </source>
</reference>
<dbReference type="SUPFAM" id="SSF52091">
    <property type="entry name" value="SpoIIaa-like"/>
    <property type="match status" value="1"/>
</dbReference>
<comment type="similarity">
    <text evidence="1 2">Belongs to the anti-sigma-factor antagonist family.</text>
</comment>
<evidence type="ECO:0000313" key="4">
    <source>
        <dbReference type="EMBL" id="KUL39074.1"/>
    </source>
</evidence>
<dbReference type="PANTHER" id="PTHR33495">
    <property type="entry name" value="ANTI-SIGMA FACTOR ANTAGONIST TM_1081-RELATED-RELATED"/>
    <property type="match status" value="1"/>
</dbReference>
<dbReference type="GO" id="GO:0043856">
    <property type="term" value="F:anti-sigma factor antagonist activity"/>
    <property type="evidence" value="ECO:0007669"/>
    <property type="project" value="InterPro"/>
</dbReference>
<evidence type="ECO:0000313" key="5">
    <source>
        <dbReference type="Proteomes" id="UP000053244"/>
    </source>
</evidence>
<dbReference type="CDD" id="cd07043">
    <property type="entry name" value="STAS_anti-anti-sigma_factors"/>
    <property type="match status" value="1"/>
</dbReference>
<dbReference type="EMBL" id="LLZH01000059">
    <property type="protein sequence ID" value="KUL39074.1"/>
    <property type="molecule type" value="Genomic_DNA"/>
</dbReference>
<sequence length="121" mass="12731">MDSSIRTALADDGTVTVTVVGEIDFSNADEVADGLRDVIADGPPPTVHVDLRDASFIDSTGLGALIDGYRTATERDVRFVVVNPSVPFRRVLAVTGLSDLFGLTEAGARQRETAPDRAASA</sequence>
<dbReference type="Gene3D" id="3.30.750.24">
    <property type="entry name" value="STAS domain"/>
    <property type="match status" value="1"/>
</dbReference>
<evidence type="ECO:0000259" key="3">
    <source>
        <dbReference type="PROSITE" id="PS50801"/>
    </source>
</evidence>
<dbReference type="RefSeq" id="WP_067687865.1">
    <property type="nucleotide sequence ID" value="NZ_LLZH01000059.1"/>
</dbReference>
<organism evidence="4 5">
    <name type="scientific">Actinoplanes awajinensis subsp. mycoplanecinus</name>
    <dbReference type="NCBI Taxonomy" id="135947"/>
    <lineage>
        <taxon>Bacteria</taxon>
        <taxon>Bacillati</taxon>
        <taxon>Actinomycetota</taxon>
        <taxon>Actinomycetes</taxon>
        <taxon>Micromonosporales</taxon>
        <taxon>Micromonosporaceae</taxon>
        <taxon>Actinoplanes</taxon>
    </lineage>
</organism>
<keyword evidence="5" id="KW-1185">Reference proteome</keyword>
<dbReference type="NCBIfam" id="TIGR00377">
    <property type="entry name" value="ant_ant_sig"/>
    <property type="match status" value="1"/>
</dbReference>
<proteinExistence type="inferred from homology"/>
<evidence type="ECO:0000256" key="2">
    <source>
        <dbReference type="RuleBase" id="RU003749"/>
    </source>
</evidence>
<feature type="domain" description="STAS" evidence="3">
    <location>
        <begin position="4"/>
        <end position="121"/>
    </location>
</feature>
<dbReference type="InterPro" id="IPR036513">
    <property type="entry name" value="STAS_dom_sf"/>
</dbReference>
<dbReference type="InterPro" id="IPR002645">
    <property type="entry name" value="STAS_dom"/>
</dbReference>